<organism evidence="4 5">
    <name type="scientific">Armillaria tabescens</name>
    <name type="common">Ringless honey mushroom</name>
    <name type="synonym">Agaricus tabescens</name>
    <dbReference type="NCBI Taxonomy" id="1929756"/>
    <lineage>
        <taxon>Eukaryota</taxon>
        <taxon>Fungi</taxon>
        <taxon>Dikarya</taxon>
        <taxon>Basidiomycota</taxon>
        <taxon>Agaricomycotina</taxon>
        <taxon>Agaricomycetes</taxon>
        <taxon>Agaricomycetidae</taxon>
        <taxon>Agaricales</taxon>
        <taxon>Marasmiineae</taxon>
        <taxon>Physalacriaceae</taxon>
        <taxon>Desarmillaria</taxon>
    </lineage>
</organism>
<dbReference type="GO" id="GO:0004784">
    <property type="term" value="F:superoxide dismutase activity"/>
    <property type="evidence" value="ECO:0007669"/>
    <property type="project" value="UniProtKB-EC"/>
</dbReference>
<dbReference type="Proteomes" id="UP001175211">
    <property type="component" value="Unassembled WGS sequence"/>
</dbReference>
<proteinExistence type="inferred from homology"/>
<keyword evidence="1" id="KW-0186">Copper</keyword>
<keyword evidence="1" id="KW-0862">Zinc</keyword>
<dbReference type="GO" id="GO:0005507">
    <property type="term" value="F:copper ion binding"/>
    <property type="evidence" value="ECO:0007669"/>
    <property type="project" value="InterPro"/>
</dbReference>
<accession>A0AA39N206</accession>
<sequence>MFKSLLLALALALPVFSSDSCSVTQAVAVLGGGTGAVSGIVVFAQNECGAVTVTGFIQGLDSSALRGLHVHDSGNLTDGCTSTGEHYNPFNTTHGGLDDPEDKKHVGDFGNVKSDANGVAKLDLTVNTLTLNGPQSIVGRAIVVHTGTDDLGKGGTPLSLVNGNSGARAACGVIGLA</sequence>
<dbReference type="CDD" id="cd00305">
    <property type="entry name" value="Cu-Zn_Superoxide_Dismutase"/>
    <property type="match status" value="1"/>
</dbReference>
<dbReference type="EC" id="1.15.1.1" evidence="1"/>
<evidence type="ECO:0000313" key="5">
    <source>
        <dbReference type="Proteomes" id="UP001175211"/>
    </source>
</evidence>
<dbReference type="AlphaFoldDB" id="A0AA39N206"/>
<keyword evidence="2" id="KW-0732">Signal</keyword>
<comment type="function">
    <text evidence="1">Destroys radicals which are normally produced within the cells and which are toxic to biological systems.</text>
</comment>
<dbReference type="PRINTS" id="PR00068">
    <property type="entry name" value="CUZNDISMTASE"/>
</dbReference>
<evidence type="ECO:0000259" key="3">
    <source>
        <dbReference type="Pfam" id="PF00080"/>
    </source>
</evidence>
<dbReference type="RefSeq" id="XP_060328668.1">
    <property type="nucleotide sequence ID" value="XM_060482788.1"/>
</dbReference>
<dbReference type="InterPro" id="IPR018152">
    <property type="entry name" value="SOD_Cu/Zn_BS"/>
</dbReference>
<name>A0AA39N206_ARMTA</name>
<comment type="catalytic activity">
    <reaction evidence="1">
        <text>2 superoxide + 2 H(+) = H2O2 + O2</text>
        <dbReference type="Rhea" id="RHEA:20696"/>
        <dbReference type="ChEBI" id="CHEBI:15378"/>
        <dbReference type="ChEBI" id="CHEBI:15379"/>
        <dbReference type="ChEBI" id="CHEBI:16240"/>
        <dbReference type="ChEBI" id="CHEBI:18421"/>
        <dbReference type="EC" id="1.15.1.1"/>
    </reaction>
</comment>
<evidence type="ECO:0000256" key="1">
    <source>
        <dbReference type="RuleBase" id="RU000393"/>
    </source>
</evidence>
<dbReference type="InterPro" id="IPR024134">
    <property type="entry name" value="SOD_Cu/Zn_/chaperone"/>
</dbReference>
<feature type="domain" description="Superoxide dismutase copper/zinc binding" evidence="3">
    <location>
        <begin position="37"/>
        <end position="174"/>
    </location>
</feature>
<feature type="signal peptide" evidence="2">
    <location>
        <begin position="1"/>
        <end position="17"/>
    </location>
</feature>
<reference evidence="4" key="1">
    <citation type="submission" date="2023-06" db="EMBL/GenBank/DDBJ databases">
        <authorList>
            <consortium name="Lawrence Berkeley National Laboratory"/>
            <person name="Ahrendt S."/>
            <person name="Sahu N."/>
            <person name="Indic B."/>
            <person name="Wong-Bajracharya J."/>
            <person name="Merenyi Z."/>
            <person name="Ke H.-M."/>
            <person name="Monk M."/>
            <person name="Kocsube S."/>
            <person name="Drula E."/>
            <person name="Lipzen A."/>
            <person name="Balint B."/>
            <person name="Henrissat B."/>
            <person name="Andreopoulos B."/>
            <person name="Martin F.M."/>
            <person name="Harder C.B."/>
            <person name="Rigling D."/>
            <person name="Ford K.L."/>
            <person name="Foster G.D."/>
            <person name="Pangilinan J."/>
            <person name="Papanicolaou A."/>
            <person name="Barry K."/>
            <person name="LaButti K."/>
            <person name="Viragh M."/>
            <person name="Koriabine M."/>
            <person name="Yan M."/>
            <person name="Riley R."/>
            <person name="Champramary S."/>
            <person name="Plett K.L."/>
            <person name="Tsai I.J."/>
            <person name="Slot J."/>
            <person name="Sipos G."/>
            <person name="Plett J."/>
            <person name="Nagy L.G."/>
            <person name="Grigoriev I.V."/>
        </authorList>
    </citation>
    <scope>NUCLEOTIDE SEQUENCE</scope>
    <source>
        <strain evidence="4">CCBAS 213</strain>
    </source>
</reference>
<dbReference type="InterPro" id="IPR001424">
    <property type="entry name" value="SOD_Cu_Zn_dom"/>
</dbReference>
<comment type="cofactor">
    <cofactor evidence="1">
        <name>Cu cation</name>
        <dbReference type="ChEBI" id="CHEBI:23378"/>
    </cofactor>
    <text evidence="1">Binds 1 copper ion per subunit.</text>
</comment>
<dbReference type="PANTHER" id="PTHR10003">
    <property type="entry name" value="SUPEROXIDE DISMUTASE CU-ZN -RELATED"/>
    <property type="match status" value="1"/>
</dbReference>
<comment type="similarity">
    <text evidence="1">Belongs to the Cu-Zn superoxide dismutase family.</text>
</comment>
<gene>
    <name evidence="4" type="ORF">EV420DRAFT_607313</name>
</gene>
<dbReference type="Pfam" id="PF00080">
    <property type="entry name" value="Sod_Cu"/>
    <property type="match status" value="1"/>
</dbReference>
<keyword evidence="1" id="KW-0560">Oxidoreductase</keyword>
<dbReference type="InterPro" id="IPR036423">
    <property type="entry name" value="SOD-like_Cu/Zn_dom_sf"/>
</dbReference>
<feature type="chain" id="PRO_5041454447" description="Superoxide dismutase [Cu-Zn]" evidence="2">
    <location>
        <begin position="18"/>
        <end position="177"/>
    </location>
</feature>
<dbReference type="EMBL" id="JAUEPS010000027">
    <property type="protein sequence ID" value="KAK0454280.1"/>
    <property type="molecule type" value="Genomic_DNA"/>
</dbReference>
<comment type="cofactor">
    <cofactor evidence="1">
        <name>Zn(2+)</name>
        <dbReference type="ChEBI" id="CHEBI:29105"/>
    </cofactor>
    <text evidence="1">Binds 1 zinc ion per subunit.</text>
</comment>
<dbReference type="PROSITE" id="PS00332">
    <property type="entry name" value="SOD_CU_ZN_2"/>
    <property type="match status" value="1"/>
</dbReference>
<keyword evidence="1" id="KW-0479">Metal-binding</keyword>
<comment type="caution">
    <text evidence="4">The sequence shown here is derived from an EMBL/GenBank/DDBJ whole genome shotgun (WGS) entry which is preliminary data.</text>
</comment>
<dbReference type="Gene3D" id="2.60.40.200">
    <property type="entry name" value="Superoxide dismutase, copper/zinc binding domain"/>
    <property type="match status" value="1"/>
</dbReference>
<evidence type="ECO:0000256" key="2">
    <source>
        <dbReference type="SAM" id="SignalP"/>
    </source>
</evidence>
<protein>
    <recommendedName>
        <fullName evidence="1">Superoxide dismutase [Cu-Zn]</fullName>
        <ecNumber evidence="1">1.15.1.1</ecNumber>
    </recommendedName>
</protein>
<dbReference type="GeneID" id="85366336"/>
<dbReference type="SUPFAM" id="SSF49329">
    <property type="entry name" value="Cu,Zn superoxide dismutase-like"/>
    <property type="match status" value="1"/>
</dbReference>
<evidence type="ECO:0000313" key="4">
    <source>
        <dbReference type="EMBL" id="KAK0454280.1"/>
    </source>
</evidence>
<keyword evidence="5" id="KW-1185">Reference proteome</keyword>